<dbReference type="InterPro" id="IPR007357">
    <property type="entry name" value="PhrB-like"/>
</dbReference>
<dbReference type="Proteomes" id="UP001144471">
    <property type="component" value="Unassembled WGS sequence"/>
</dbReference>
<reference evidence="1" key="1">
    <citation type="submission" date="2022-12" db="EMBL/GenBank/DDBJ databases">
        <title>Reference genome sequencing for broad-spectrum identification of bacterial and archaeal isolates by mass spectrometry.</title>
        <authorList>
            <person name="Sekiguchi Y."/>
            <person name="Tourlousse D.M."/>
        </authorList>
    </citation>
    <scope>NUCLEOTIDE SEQUENCE</scope>
    <source>
        <strain evidence="1">10succ1</strain>
    </source>
</reference>
<dbReference type="RefSeq" id="WP_281835849.1">
    <property type="nucleotide sequence ID" value="NZ_BSDY01000009.1"/>
</dbReference>
<sequence>MRDIVVILPNQLFEEHPCLTGKEPKEVEVFLVEECRYFTDFNFHKKKLILHRASMKTYEEYLLGRGYRVRYIEYKKDWREMVAGRRIYIVDPCDTKLLKSLPETAIICDSPAFIGGELKKGKKYLMGNYYKEQRRRLNILMEKGKPLGGKWSFDKENRKKLPKGHICPSISTCENKYIEEAREYVEKNFPRNPGDGDNFIYPVTFGDARRWLNEFIEDRLPLFGDYEDAIVEEEEFLYHSLLSPLLNIGLLTPMEVVERVLEAHEIPLNSREGFIRQVIGWREFIRQIYLIEGERERGANYFENKKKLPQSFYTGTTGNIPVDNVIRKVVKNAYSHHIERLMILGNYMLLKGYHPHEIYRWFMEMYIDAYDWVMVPNLYGMSQFADGGIFATKPYISSSNYILKMSDFERGPWCNEWDELYWGFLERHEEKLRKNPRMGLMMKQLKRRRERKLEKKDKD</sequence>
<dbReference type="InterPro" id="IPR052551">
    <property type="entry name" value="UV-DNA_repair_photolyase"/>
</dbReference>
<dbReference type="PANTHER" id="PTHR38657:SF1">
    <property type="entry name" value="SLR1343 PROTEIN"/>
    <property type="match status" value="1"/>
</dbReference>
<gene>
    <name evidence="1" type="ORF">PM10SUCC1_21070</name>
</gene>
<dbReference type="Gene3D" id="1.10.10.1710">
    <property type="entry name" value="Deoxyribodipyrimidine photolyase-related"/>
    <property type="match status" value="1"/>
</dbReference>
<dbReference type="InterPro" id="IPR036134">
    <property type="entry name" value="Crypto/Photolyase_FAD-like_sf"/>
</dbReference>
<organism evidence="1 2">
    <name type="scientific">Propionigenium maris DSM 9537</name>
    <dbReference type="NCBI Taxonomy" id="1123000"/>
    <lineage>
        <taxon>Bacteria</taxon>
        <taxon>Fusobacteriati</taxon>
        <taxon>Fusobacteriota</taxon>
        <taxon>Fusobacteriia</taxon>
        <taxon>Fusobacteriales</taxon>
        <taxon>Fusobacteriaceae</taxon>
        <taxon>Propionigenium</taxon>
    </lineage>
</organism>
<dbReference type="Gene3D" id="1.10.579.10">
    <property type="entry name" value="DNA Cyclobutane Dipyrimidine Photolyase, subunit A, domain 3"/>
    <property type="match status" value="1"/>
</dbReference>
<dbReference type="SUPFAM" id="SSF48173">
    <property type="entry name" value="Cryptochrome/photolyase FAD-binding domain"/>
    <property type="match status" value="1"/>
</dbReference>
<dbReference type="Pfam" id="PF04244">
    <property type="entry name" value="DPRP"/>
    <property type="match status" value="1"/>
</dbReference>
<dbReference type="Gene3D" id="1.25.40.80">
    <property type="match status" value="1"/>
</dbReference>
<dbReference type="EMBL" id="BSDY01000009">
    <property type="protein sequence ID" value="GLI56593.1"/>
    <property type="molecule type" value="Genomic_DNA"/>
</dbReference>
<keyword evidence="2" id="KW-1185">Reference proteome</keyword>
<dbReference type="InterPro" id="IPR014729">
    <property type="entry name" value="Rossmann-like_a/b/a_fold"/>
</dbReference>
<dbReference type="Gene3D" id="3.40.50.620">
    <property type="entry name" value="HUPs"/>
    <property type="match status" value="1"/>
</dbReference>
<proteinExistence type="predicted"/>
<dbReference type="PANTHER" id="PTHR38657">
    <property type="entry name" value="SLR1343 PROTEIN"/>
    <property type="match status" value="1"/>
</dbReference>
<evidence type="ECO:0000313" key="1">
    <source>
        <dbReference type="EMBL" id="GLI56593.1"/>
    </source>
</evidence>
<evidence type="ECO:0000313" key="2">
    <source>
        <dbReference type="Proteomes" id="UP001144471"/>
    </source>
</evidence>
<comment type="caution">
    <text evidence="1">The sequence shown here is derived from an EMBL/GenBank/DDBJ whole genome shotgun (WGS) entry which is preliminary data.</text>
</comment>
<accession>A0A9W6GLI2</accession>
<dbReference type="AlphaFoldDB" id="A0A9W6GLI2"/>
<protein>
    <submittedName>
        <fullName evidence="1">Cryptochrome/photolyase family protein</fullName>
    </submittedName>
</protein>
<name>A0A9W6GLI2_9FUSO</name>